<organism evidence="3 4">
    <name type="scientific">Desulfonatronum thiosulfatophilum</name>
    <dbReference type="NCBI Taxonomy" id="617002"/>
    <lineage>
        <taxon>Bacteria</taxon>
        <taxon>Pseudomonadati</taxon>
        <taxon>Thermodesulfobacteriota</taxon>
        <taxon>Desulfovibrionia</taxon>
        <taxon>Desulfovibrionales</taxon>
        <taxon>Desulfonatronaceae</taxon>
        <taxon>Desulfonatronum</taxon>
    </lineage>
</organism>
<evidence type="ECO:0000313" key="4">
    <source>
        <dbReference type="Proteomes" id="UP000198771"/>
    </source>
</evidence>
<dbReference type="GO" id="GO:0051536">
    <property type="term" value="F:iron-sulfur cluster binding"/>
    <property type="evidence" value="ECO:0007669"/>
    <property type="project" value="InterPro"/>
</dbReference>
<evidence type="ECO:0000259" key="1">
    <source>
        <dbReference type="Pfam" id="PF14574"/>
    </source>
</evidence>
<dbReference type="InterPro" id="IPR012675">
    <property type="entry name" value="Beta-grasp_dom_sf"/>
</dbReference>
<dbReference type="Pfam" id="PF14574">
    <property type="entry name" value="RACo_C_ter"/>
    <property type="match status" value="1"/>
</dbReference>
<dbReference type="SUPFAM" id="SSF54292">
    <property type="entry name" value="2Fe-2S ferredoxin-like"/>
    <property type="match status" value="1"/>
</dbReference>
<dbReference type="Proteomes" id="UP000198771">
    <property type="component" value="Unassembled WGS sequence"/>
</dbReference>
<feature type="domain" description="RACo C-terminal" evidence="1">
    <location>
        <begin position="276"/>
        <end position="538"/>
    </location>
</feature>
<dbReference type="InterPro" id="IPR036010">
    <property type="entry name" value="2Fe-2S_ferredoxin-like_sf"/>
</dbReference>
<name>A0A1G6D4Z6_9BACT</name>
<dbReference type="PANTHER" id="PTHR42895:SF2">
    <property type="entry name" value="IRON-SULFUR CLUSTER PROTEIN"/>
    <property type="match status" value="1"/>
</dbReference>
<dbReference type="RefSeq" id="WP_092120649.1">
    <property type="nucleotide sequence ID" value="NZ_FMXO01000010.1"/>
</dbReference>
<dbReference type="InterPro" id="IPR042259">
    <property type="entry name" value="Raco-like_middle_sf"/>
</dbReference>
<evidence type="ECO:0008006" key="5">
    <source>
        <dbReference type="Google" id="ProtNLM"/>
    </source>
</evidence>
<protein>
    <recommendedName>
        <fullName evidence="5">2Fe-2S iron-sulfur cluster binding domain-containing protein</fullName>
    </recommendedName>
</protein>
<reference evidence="3 4" key="1">
    <citation type="submission" date="2016-10" db="EMBL/GenBank/DDBJ databases">
        <authorList>
            <person name="de Groot N.N."/>
        </authorList>
    </citation>
    <scope>NUCLEOTIDE SEQUENCE [LARGE SCALE GENOMIC DNA]</scope>
    <source>
        <strain evidence="3 4">ASO4-2</strain>
    </source>
</reference>
<accession>A0A1G6D4Z6</accession>
<feature type="domain" description="RACo-like middle region" evidence="2">
    <location>
        <begin position="119"/>
        <end position="266"/>
    </location>
</feature>
<dbReference type="STRING" id="617002.SAMN05660653_01917"/>
<dbReference type="AlphaFoldDB" id="A0A1G6D4Z6"/>
<dbReference type="InterPro" id="IPR041414">
    <property type="entry name" value="Raco-like_middle"/>
</dbReference>
<evidence type="ECO:0000313" key="3">
    <source>
        <dbReference type="EMBL" id="SDB40129.1"/>
    </source>
</evidence>
<dbReference type="InterPro" id="IPR027980">
    <property type="entry name" value="RACo_C"/>
</dbReference>
<dbReference type="PANTHER" id="PTHR42895">
    <property type="entry name" value="IRON-SULFUR CLUSTER-BINDING PROTEIN-RELATED"/>
    <property type="match status" value="1"/>
</dbReference>
<sequence length="541" mass="57612">MVDPVHFVDARGQTRLVRADPRQTLAHVLFLEGLWPTRPFCAGLGRCGHCVVYFDHAPPEPLPAETAALSSAVLSSGGRLACRRVAEPGLRIALPFSFPASIIETEKLSLPRSTQGPLSLAMDLGTTSIHWLAGDQTGKLAGGREFNPQLVAGSEVMSRLAFALADPGNGGVLRDIVLRRLQALVRAFPEPVERACIAGNTVMTALLLDWPLAGLASAPYRLPHPGGIWTTIHLPDGSGLQTYIPPLPAPFIGADVSAGLAALHFSQASPPAYPWLFADLGTNGEFVLALGPEQYLAASVPMGPALEGIGMARGSAALPGVWVDVTLTARGLQPRILTESATVVGSAAIIPPKPDQSEPMTGQRISGTGYLSLLAVLRRLGLLDEAGGFVAGQNPLARRVGLELRQDEGETRFMLGPDVFLTGRDVEEVLKVKAAFNLAFSRLLEAGGIAPDALRAVYLAGALGEHVDLSALEELGFVPLGSKQRIKPLGNTSLAGARLLATEQRARDWIEQAVPRVTTLDIGQEKNFFTNYIQRLVFRYV</sequence>
<keyword evidence="4" id="KW-1185">Reference proteome</keyword>
<dbReference type="Pfam" id="PF17651">
    <property type="entry name" value="Raco_middle"/>
    <property type="match status" value="1"/>
</dbReference>
<proteinExistence type="predicted"/>
<dbReference type="InterPro" id="IPR052911">
    <property type="entry name" value="Corrinoid_activation_enz"/>
</dbReference>
<dbReference type="Gene3D" id="3.10.20.30">
    <property type="match status" value="1"/>
</dbReference>
<dbReference type="OrthoDB" id="9810588at2"/>
<gene>
    <name evidence="3" type="ORF">SAMN05660653_01917</name>
</gene>
<evidence type="ECO:0000259" key="2">
    <source>
        <dbReference type="Pfam" id="PF17651"/>
    </source>
</evidence>
<dbReference type="Gene3D" id="3.30.420.480">
    <property type="entry name" value="Domain of unknown function (DUF4445)"/>
    <property type="match status" value="1"/>
</dbReference>
<dbReference type="EMBL" id="FMXO01000010">
    <property type="protein sequence ID" value="SDB40129.1"/>
    <property type="molecule type" value="Genomic_DNA"/>
</dbReference>